<reference evidence="2" key="2">
    <citation type="submission" date="2024-04" db="EMBL/GenBank/DDBJ databases">
        <authorList>
            <person name="Chen Y."/>
            <person name="Shah S."/>
            <person name="Dougan E. K."/>
            <person name="Thang M."/>
            <person name="Chan C."/>
        </authorList>
    </citation>
    <scope>NUCLEOTIDE SEQUENCE [LARGE SCALE GENOMIC DNA]</scope>
</reference>
<reference evidence="1" key="1">
    <citation type="submission" date="2022-10" db="EMBL/GenBank/DDBJ databases">
        <authorList>
            <person name="Chen Y."/>
            <person name="Dougan E. K."/>
            <person name="Chan C."/>
            <person name="Rhodes N."/>
            <person name="Thang M."/>
        </authorList>
    </citation>
    <scope>NUCLEOTIDE SEQUENCE</scope>
</reference>
<proteinExistence type="predicted"/>
<protein>
    <submittedName>
        <fullName evidence="1">Uncharacterized protein</fullName>
    </submittedName>
</protein>
<dbReference type="OrthoDB" id="438405at2759"/>
<dbReference type="EMBL" id="CAMXCT030004879">
    <property type="protein sequence ID" value="CAL4797973.1"/>
    <property type="molecule type" value="Genomic_DNA"/>
</dbReference>
<dbReference type="Proteomes" id="UP001152797">
    <property type="component" value="Unassembled WGS sequence"/>
</dbReference>
<dbReference type="EMBL" id="CAMXCT020004879">
    <property type="protein sequence ID" value="CAL1164036.1"/>
    <property type="molecule type" value="Genomic_DNA"/>
</dbReference>
<accession>A0A9P1GE59</accession>
<evidence type="ECO:0000313" key="3">
    <source>
        <dbReference type="Proteomes" id="UP001152797"/>
    </source>
</evidence>
<organism evidence="1">
    <name type="scientific">Cladocopium goreaui</name>
    <dbReference type="NCBI Taxonomy" id="2562237"/>
    <lineage>
        <taxon>Eukaryota</taxon>
        <taxon>Sar</taxon>
        <taxon>Alveolata</taxon>
        <taxon>Dinophyceae</taxon>
        <taxon>Suessiales</taxon>
        <taxon>Symbiodiniaceae</taxon>
        <taxon>Cladocopium</taxon>
    </lineage>
</organism>
<evidence type="ECO:0000313" key="1">
    <source>
        <dbReference type="EMBL" id="CAI4010661.1"/>
    </source>
</evidence>
<name>A0A9P1GE59_9DINO</name>
<comment type="caution">
    <text evidence="1">The sequence shown here is derived from an EMBL/GenBank/DDBJ whole genome shotgun (WGS) entry which is preliminary data.</text>
</comment>
<sequence>MDDPDTELFHHLIEGVPAGFLRNIPPSHCFESTVATDEEPPPLFVHFDGWRSAHDDPAITTELVTEELKQGWVFEFPGTLEDAQAQYPVGVSVGKLVVAASTTRPPRLVVDSSVCGLNQNCPLPEKGSLPSAKDLIRSFPLRNSSSTVSGLSLDVKKRFTPEDFYQLDVEVNHNMQRDIVCYETLAQLAIVKLMTQHIPAQRYSLRISSPSDNTGAEAGVNSLFTTKTPLAFFLEKLCITATTTGIQLDASHISGKSNELADAISRWNFESDPPAGVDIANRSRFTLRDLWLGHAGVSVYPTHTSLSWLLPI</sequence>
<keyword evidence="3" id="KW-1185">Reference proteome</keyword>
<dbReference type="AlphaFoldDB" id="A0A9P1GE59"/>
<dbReference type="EMBL" id="CAMXCT010004879">
    <property type="protein sequence ID" value="CAI4010661.1"/>
    <property type="molecule type" value="Genomic_DNA"/>
</dbReference>
<evidence type="ECO:0000313" key="2">
    <source>
        <dbReference type="EMBL" id="CAL1164036.1"/>
    </source>
</evidence>
<gene>
    <name evidence="1" type="ORF">C1SCF055_LOCUS35909</name>
</gene>